<evidence type="ECO:0000313" key="1">
    <source>
        <dbReference type="EMBL" id="QPB11266.1"/>
    </source>
</evidence>
<protein>
    <recommendedName>
        <fullName evidence="3">DNA primase</fullName>
    </recommendedName>
</protein>
<sequence length="237" mass="26506">MPTLAERVARKQAQLLADKEIERDPRPPYPPTFDVQQWPLQARVWLFKAGLFIEDIADLGAYYHEPSRRVILPVTKDGKLVYWQGRNVGLCELGAPKYINPSVDRAELVAEYGTGPEIVLTEDILSAYRVGMATEAWSLLGTKLPTPILVRLLNAKRPVFVWLDDDDHGNNPGQHAAAVIKRTLTNVGIPCTNIRTTKDPKLLSRAEIKEVLRVARHNLARGDEASQAVHQADPHSQ</sequence>
<dbReference type="InterPro" id="IPR034154">
    <property type="entry name" value="TOPRIM_DnaG/twinkle"/>
</dbReference>
<dbReference type="Proteomes" id="UP000663393">
    <property type="component" value="Segment"/>
</dbReference>
<name>A0A873WIU4_9CAUD</name>
<dbReference type="EMBL" id="MW145136">
    <property type="protein sequence ID" value="QPB11266.1"/>
    <property type="molecule type" value="Genomic_DNA"/>
</dbReference>
<accession>A0A873WIU4</accession>
<keyword evidence="2" id="KW-1185">Reference proteome</keyword>
<dbReference type="CDD" id="cd01029">
    <property type="entry name" value="TOPRIM_primases"/>
    <property type="match status" value="1"/>
</dbReference>
<dbReference type="SUPFAM" id="SSF56731">
    <property type="entry name" value="DNA primase core"/>
    <property type="match status" value="1"/>
</dbReference>
<organism evidence="1 2">
    <name type="scientific">Providencia phage PSTNGR1</name>
    <dbReference type="NCBI Taxonomy" id="2783542"/>
    <lineage>
        <taxon>Viruses</taxon>
        <taxon>Duplodnaviria</taxon>
        <taxon>Heunggongvirae</taxon>
        <taxon>Uroviricota</taxon>
        <taxon>Caudoviricetes</taxon>
        <taxon>Autographivirales</taxon>
        <taxon>Autonotataviridae</taxon>
        <taxon>Jeruvirus</taxon>
        <taxon>Jeruvirus PSTNGR1</taxon>
    </lineage>
</organism>
<reference evidence="1" key="1">
    <citation type="submission" date="2020-10" db="EMBL/GenBank/DDBJ databases">
        <authorList>
            <person name="Yerushalmy O."/>
            <person name="Gronovich N."/>
            <person name="Alkalay-Oren S."/>
            <person name="Coppenhagen-Glazer S."/>
            <person name="Hazan R."/>
        </authorList>
    </citation>
    <scope>NUCLEOTIDE SEQUENCE</scope>
</reference>
<evidence type="ECO:0000313" key="2">
    <source>
        <dbReference type="Proteomes" id="UP000663393"/>
    </source>
</evidence>
<proteinExistence type="predicted"/>
<evidence type="ECO:0008006" key="3">
    <source>
        <dbReference type="Google" id="ProtNLM"/>
    </source>
</evidence>